<evidence type="ECO:0000313" key="3">
    <source>
        <dbReference type="Proteomes" id="UP000252085"/>
    </source>
</evidence>
<evidence type="ECO:0000313" key="2">
    <source>
        <dbReference type="EMBL" id="RCJ34939.1"/>
    </source>
</evidence>
<keyword evidence="1" id="KW-0812">Transmembrane</keyword>
<dbReference type="AlphaFoldDB" id="A0A367RFX1"/>
<dbReference type="EMBL" id="LXQE01000154">
    <property type="protein sequence ID" value="RCJ34939.1"/>
    <property type="molecule type" value="Genomic_DNA"/>
</dbReference>
<gene>
    <name evidence="2" type="ORF">A6769_20760</name>
</gene>
<protein>
    <submittedName>
        <fullName evidence="2">Uncharacterized protein</fullName>
    </submittedName>
</protein>
<keyword evidence="1" id="KW-0472">Membrane</keyword>
<evidence type="ECO:0000256" key="1">
    <source>
        <dbReference type="SAM" id="Phobius"/>
    </source>
</evidence>
<dbReference type="Proteomes" id="UP000252085">
    <property type="component" value="Unassembled WGS sequence"/>
</dbReference>
<organism evidence="2 3">
    <name type="scientific">Nostoc punctiforme NIES-2108</name>
    <dbReference type="NCBI Taxonomy" id="1356359"/>
    <lineage>
        <taxon>Bacteria</taxon>
        <taxon>Bacillati</taxon>
        <taxon>Cyanobacteriota</taxon>
        <taxon>Cyanophyceae</taxon>
        <taxon>Nostocales</taxon>
        <taxon>Nostocaceae</taxon>
        <taxon>Nostoc</taxon>
    </lineage>
</organism>
<comment type="caution">
    <text evidence="2">The sequence shown here is derived from an EMBL/GenBank/DDBJ whole genome shotgun (WGS) entry which is preliminary data.</text>
</comment>
<proteinExistence type="predicted"/>
<feature type="transmembrane region" description="Helical" evidence="1">
    <location>
        <begin position="12"/>
        <end position="35"/>
    </location>
</feature>
<accession>A0A367RFX1</accession>
<reference evidence="2 3" key="1">
    <citation type="submission" date="2016-04" db="EMBL/GenBank/DDBJ databases">
        <authorList>
            <person name="Evans L.H."/>
            <person name="Alamgir A."/>
            <person name="Owens N."/>
            <person name="Weber N.D."/>
            <person name="Virtaneva K."/>
            <person name="Barbian K."/>
            <person name="Babar A."/>
            <person name="Rosenke K."/>
        </authorList>
    </citation>
    <scope>NUCLEOTIDE SEQUENCE [LARGE SCALE GENOMIC DNA]</scope>
    <source>
        <strain evidence="2">NIES-2108</strain>
    </source>
</reference>
<keyword evidence="1" id="KW-1133">Transmembrane helix</keyword>
<name>A0A367RFX1_NOSPU</name>
<sequence>MGHFELGHFELGHWALGILNWGIGHWALGIGHWALRKRQSVKTCCNFSYPPLLPYPHAQ</sequence>